<dbReference type="Gene3D" id="2.130.10.10">
    <property type="entry name" value="YVTN repeat-like/Quinoprotein amine dehydrogenase"/>
    <property type="match status" value="1"/>
</dbReference>
<evidence type="ECO:0000256" key="7">
    <source>
        <dbReference type="SAM" id="Coils"/>
    </source>
</evidence>
<dbReference type="PANTHER" id="PTHR22847">
    <property type="entry name" value="WD40 REPEAT PROTEIN"/>
    <property type="match status" value="1"/>
</dbReference>
<dbReference type="VEuPathDB" id="FungiDB:AeMF1_000769"/>
<dbReference type="PANTHER" id="PTHR22847:SF637">
    <property type="entry name" value="WD REPEAT DOMAIN 5B"/>
    <property type="match status" value="1"/>
</dbReference>
<gene>
    <name evidence="10" type="ORF">Ae201684_002855</name>
</gene>
<keyword evidence="11" id="KW-1185">Reference proteome</keyword>
<feature type="compositionally biased region" description="Low complexity" evidence="8">
    <location>
        <begin position="324"/>
        <end position="351"/>
    </location>
</feature>
<evidence type="ECO:0000313" key="11">
    <source>
        <dbReference type="Proteomes" id="UP000481153"/>
    </source>
</evidence>
<proteinExistence type="predicted"/>
<organism evidence="10 11">
    <name type="scientific">Aphanomyces euteiches</name>
    <dbReference type="NCBI Taxonomy" id="100861"/>
    <lineage>
        <taxon>Eukaryota</taxon>
        <taxon>Sar</taxon>
        <taxon>Stramenopiles</taxon>
        <taxon>Oomycota</taxon>
        <taxon>Saprolegniomycetes</taxon>
        <taxon>Saprolegniales</taxon>
        <taxon>Verrucalvaceae</taxon>
        <taxon>Aphanomyces</taxon>
    </lineage>
</organism>
<dbReference type="InterPro" id="IPR036322">
    <property type="entry name" value="WD40_repeat_dom_sf"/>
</dbReference>
<evidence type="ECO:0000256" key="6">
    <source>
        <dbReference type="PROSITE-ProRule" id="PRU00221"/>
    </source>
</evidence>
<evidence type="ECO:0000256" key="2">
    <source>
        <dbReference type="ARBA" id="ARBA00022574"/>
    </source>
</evidence>
<protein>
    <recommendedName>
        <fullName evidence="9">Transcriptional repressor Tup1 N-terminal domain-containing protein</fullName>
    </recommendedName>
</protein>
<feature type="domain" description="Transcriptional repressor Tup1 N-terminal" evidence="9">
    <location>
        <begin position="89"/>
        <end position="162"/>
    </location>
</feature>
<dbReference type="CDD" id="cd00200">
    <property type="entry name" value="WD40"/>
    <property type="match status" value="1"/>
</dbReference>
<feature type="repeat" description="WD" evidence="6">
    <location>
        <begin position="593"/>
        <end position="634"/>
    </location>
</feature>
<feature type="repeat" description="WD" evidence="6">
    <location>
        <begin position="507"/>
        <end position="548"/>
    </location>
</feature>
<dbReference type="GO" id="GO:1990234">
    <property type="term" value="C:transferase complex"/>
    <property type="evidence" value="ECO:0007669"/>
    <property type="project" value="UniProtKB-ARBA"/>
</dbReference>
<feature type="repeat" description="WD" evidence="6">
    <location>
        <begin position="682"/>
        <end position="723"/>
    </location>
</feature>
<keyword evidence="4" id="KW-0805">Transcription regulation</keyword>
<dbReference type="Pfam" id="PF00400">
    <property type="entry name" value="WD40"/>
    <property type="match status" value="7"/>
</dbReference>
<reference evidence="10 11" key="1">
    <citation type="submission" date="2019-07" db="EMBL/GenBank/DDBJ databases">
        <title>Genomics analysis of Aphanomyces spp. identifies a new class of oomycete effector associated with host adaptation.</title>
        <authorList>
            <person name="Gaulin E."/>
        </authorList>
    </citation>
    <scope>NUCLEOTIDE SEQUENCE [LARGE SCALE GENOMIC DNA]</scope>
    <source>
        <strain evidence="10 11">ATCC 201684</strain>
    </source>
</reference>
<keyword evidence="7" id="KW-0175">Coiled coil</keyword>
<dbReference type="PROSITE" id="PS00678">
    <property type="entry name" value="WD_REPEATS_1"/>
    <property type="match status" value="3"/>
</dbReference>
<feature type="coiled-coil region" evidence="7">
    <location>
        <begin position="91"/>
        <end position="160"/>
    </location>
</feature>
<evidence type="ECO:0000256" key="4">
    <source>
        <dbReference type="ARBA" id="ARBA00023015"/>
    </source>
</evidence>
<dbReference type="AlphaFoldDB" id="A0A6G0XPL3"/>
<dbReference type="Pfam" id="PF08581">
    <property type="entry name" value="Tup_N"/>
    <property type="match status" value="1"/>
</dbReference>
<feature type="region of interest" description="Disordered" evidence="8">
    <location>
        <begin position="160"/>
        <end position="421"/>
    </location>
</feature>
<dbReference type="InterPro" id="IPR013890">
    <property type="entry name" value="Tscrpt_rep_Tup1_N"/>
</dbReference>
<dbReference type="SMART" id="SM00320">
    <property type="entry name" value="WD40"/>
    <property type="match status" value="7"/>
</dbReference>
<sequence>MYASGPPGSVPRRVNVNPNTGVLVGGVSSGPQPVGGNVPMRGEVRHSDMREIRGGNVGISQMNMGGGGNPNVVVQNPGQPPMGGGNAARVVEMLESAKNEFESVLQQLNISKIENMELERKITAQVAEMDQIQQTIKALEQSQRRLRQQYEDDIMRLRRQLEGGKMPMAPPPQKRGRDEVPPSMPPLQVNTGQPMISSRGPRGNSPIRVAPVPSMGRPAGLEDRPRDRPMQHPSGPERQDRPMNQPLAPLEGSLHTPTGRGRMPGLSSRAETESRSNDRELRSDRDGPHLKNDDRSRMPLQGPQTRNMGEESASSSPVMKKSKSLGSSDGKSSKNGNSSGQPNGSASAAPAGPAPNLPSPAPALPSNSQKMHHLNKINSSDGPSNGGPDQSGPSTPPSSNGSGAPSTGASTPSNGNNFNNANKQSKVKWALTYSNKGPGYTDPERPVVEMFHTLDHQSVVCCVRFSADGTKLASGCHKTAQVFDVQTGARTFWVQRPAVSGNAQPANEAEDAYVRAVCFSPDGKKLVAGMPQNTIRIWDMESNEEAPPLVGHDAEIYSLDYVNNFIVSGSGDRKVRLWDARTGQCQAIFGNESGGPADGVTNVALSPDGRLLAAASLDKVVRIWDTQTTQLMDRLEGHCDSVYSLAFSPDGKNIISGSLDKNIMLWDVSASGRTTTRPRMLFQGHKDFVLSVAYTPDGRWIMSGSKDRSVIFWDPRTARSVLTVSGYRNSVINVHSSPASPHFATGSGDCFACIWKYQCQTI</sequence>
<dbReference type="PROSITE" id="PS50294">
    <property type="entry name" value="WD_REPEATS_REGION"/>
    <property type="match status" value="5"/>
</dbReference>
<evidence type="ECO:0000256" key="1">
    <source>
        <dbReference type="ARBA" id="ARBA00022491"/>
    </source>
</evidence>
<evidence type="ECO:0000259" key="9">
    <source>
        <dbReference type="Pfam" id="PF08581"/>
    </source>
</evidence>
<feature type="region of interest" description="Disordered" evidence="8">
    <location>
        <begin position="1"/>
        <end position="41"/>
    </location>
</feature>
<dbReference type="InterPro" id="IPR015943">
    <property type="entry name" value="WD40/YVTN_repeat-like_dom_sf"/>
</dbReference>
<comment type="caution">
    <text evidence="10">The sequence shown here is derived from an EMBL/GenBank/DDBJ whole genome shotgun (WGS) entry which is preliminary data.</text>
</comment>
<dbReference type="PROSITE" id="PS50082">
    <property type="entry name" value="WD_REPEATS_2"/>
    <property type="match status" value="5"/>
</dbReference>
<feature type="compositionally biased region" description="Basic and acidic residues" evidence="8">
    <location>
        <begin position="270"/>
        <end position="297"/>
    </location>
</feature>
<accession>A0A6G0XPL3</accession>
<evidence type="ECO:0000313" key="10">
    <source>
        <dbReference type="EMBL" id="KAF0742188.1"/>
    </source>
</evidence>
<evidence type="ECO:0000256" key="5">
    <source>
        <dbReference type="ARBA" id="ARBA00023163"/>
    </source>
</evidence>
<keyword evidence="5" id="KW-0804">Transcription</keyword>
<dbReference type="InterPro" id="IPR001680">
    <property type="entry name" value="WD40_rpt"/>
</dbReference>
<dbReference type="Proteomes" id="UP000481153">
    <property type="component" value="Unassembled WGS sequence"/>
</dbReference>
<dbReference type="EMBL" id="VJMJ01000030">
    <property type="protein sequence ID" value="KAF0742188.1"/>
    <property type="molecule type" value="Genomic_DNA"/>
</dbReference>
<keyword evidence="2 6" id="KW-0853">WD repeat</keyword>
<feature type="compositionally biased region" description="Low complexity" evidence="8">
    <location>
        <begin position="391"/>
        <end position="413"/>
    </location>
</feature>
<keyword evidence="3" id="KW-0677">Repeat</keyword>
<dbReference type="InterPro" id="IPR019775">
    <property type="entry name" value="WD40_repeat_CS"/>
</dbReference>
<name>A0A6G0XPL3_9STRA</name>
<evidence type="ECO:0000256" key="3">
    <source>
        <dbReference type="ARBA" id="ARBA00022737"/>
    </source>
</evidence>
<feature type="repeat" description="WD" evidence="6">
    <location>
        <begin position="549"/>
        <end position="588"/>
    </location>
</feature>
<dbReference type="PRINTS" id="PR00320">
    <property type="entry name" value="GPROTEINBRPT"/>
</dbReference>
<dbReference type="Gene3D" id="1.20.5.340">
    <property type="match status" value="1"/>
</dbReference>
<dbReference type="InterPro" id="IPR020472">
    <property type="entry name" value="WD40_PAC1"/>
</dbReference>
<keyword evidence="1" id="KW-0678">Repressor</keyword>
<dbReference type="SUPFAM" id="SSF50978">
    <property type="entry name" value="WD40 repeat-like"/>
    <property type="match status" value="1"/>
</dbReference>
<feature type="compositionally biased region" description="Polar residues" evidence="8">
    <location>
        <begin position="302"/>
        <end position="317"/>
    </location>
</feature>
<feature type="compositionally biased region" description="Low complexity" evidence="8">
    <location>
        <begin position="29"/>
        <end position="39"/>
    </location>
</feature>
<feature type="compositionally biased region" description="Basic and acidic residues" evidence="8">
    <location>
        <begin position="220"/>
        <end position="241"/>
    </location>
</feature>
<feature type="repeat" description="WD" evidence="6">
    <location>
        <begin position="635"/>
        <end position="676"/>
    </location>
</feature>
<evidence type="ECO:0000256" key="8">
    <source>
        <dbReference type="SAM" id="MobiDB-lite"/>
    </source>
</evidence>
<feature type="compositionally biased region" description="Pro residues" evidence="8">
    <location>
        <begin position="352"/>
        <end position="363"/>
    </location>
</feature>